<evidence type="ECO:0000313" key="1">
    <source>
        <dbReference type="EMBL" id="EWH10146.1"/>
    </source>
</evidence>
<protein>
    <recommendedName>
        <fullName evidence="3">RloB-like protein</fullName>
    </recommendedName>
</protein>
<keyword evidence="2" id="KW-1185">Reference proteome</keyword>
<dbReference type="eggNOG" id="ENOG5030M16">
    <property type="taxonomic scope" value="Bacteria"/>
</dbReference>
<dbReference type="RefSeq" id="WP_035014489.1">
    <property type="nucleotide sequence ID" value="NZ_ARZY01000015.1"/>
</dbReference>
<comment type="caution">
    <text evidence="1">The sequence shown here is derived from an EMBL/GenBank/DDBJ whole genome shotgun (WGS) entry which is preliminary data.</text>
</comment>
<proteinExistence type="predicted"/>
<evidence type="ECO:0008006" key="3">
    <source>
        <dbReference type="Google" id="ProtNLM"/>
    </source>
</evidence>
<organism evidence="1 2">
    <name type="scientific">Catenovulum agarivorans DS-2</name>
    <dbReference type="NCBI Taxonomy" id="1328313"/>
    <lineage>
        <taxon>Bacteria</taxon>
        <taxon>Pseudomonadati</taxon>
        <taxon>Pseudomonadota</taxon>
        <taxon>Gammaproteobacteria</taxon>
        <taxon>Alteromonadales</taxon>
        <taxon>Alteromonadaceae</taxon>
        <taxon>Catenovulum</taxon>
    </lineage>
</organism>
<dbReference type="OrthoDB" id="9796523at2"/>
<name>W7QDZ2_9ALTE</name>
<accession>W7QDZ2</accession>
<dbReference type="Proteomes" id="UP000019276">
    <property type="component" value="Unassembled WGS sequence"/>
</dbReference>
<dbReference type="STRING" id="1328313.DS2_09377"/>
<evidence type="ECO:0000313" key="2">
    <source>
        <dbReference type="Proteomes" id="UP000019276"/>
    </source>
</evidence>
<reference evidence="1 2" key="1">
    <citation type="journal article" date="2014" name="Genome Announc.">
        <title>Draft Genome Sequence of the Agar-Degrading Bacterium Catenovulum sp. Strain DS-2, Isolated from Intestines of Haliotis diversicolor.</title>
        <authorList>
            <person name="Shan D."/>
            <person name="Li X."/>
            <person name="Gu Z."/>
            <person name="Wei G."/>
            <person name="Gao Z."/>
            <person name="Shao Z."/>
        </authorList>
    </citation>
    <scope>NUCLEOTIDE SEQUENCE [LARGE SCALE GENOMIC DNA]</scope>
    <source>
        <strain evidence="1 2">DS-2</strain>
    </source>
</reference>
<dbReference type="InterPro" id="IPR025591">
    <property type="entry name" value="RloB"/>
</dbReference>
<dbReference type="Pfam" id="PF13707">
    <property type="entry name" value="RloB"/>
    <property type="match status" value="1"/>
</dbReference>
<gene>
    <name evidence="1" type="ORF">DS2_09377</name>
</gene>
<dbReference type="AlphaFoldDB" id="W7QDZ2"/>
<dbReference type="EMBL" id="ARZY01000015">
    <property type="protein sequence ID" value="EWH10146.1"/>
    <property type="molecule type" value="Genomic_DNA"/>
</dbReference>
<sequence>MPRERRDFDRITGVRDPSLIVIAMEGAETEPQYFNAVSKIADESKSRLKLKILPKRENAVSAAKYVLEQMNDYKKEFGIKKTDELCLVIDRDAQSLKEANLADVARLCADKQYLLALSNPCFELWLLLHHLDVSAESGAEKQSLLANKKQFAKNKLRQVMGGYNPANLNLDDFWPQTRVAIERAKALDNSPKDRWPNDLGSRVYLIMDKVLNMLESD</sequence>